<evidence type="ECO:0000256" key="1">
    <source>
        <dbReference type="SAM" id="MobiDB-lite"/>
    </source>
</evidence>
<dbReference type="Proteomes" id="UP000226192">
    <property type="component" value="Unassembled WGS sequence"/>
</dbReference>
<dbReference type="OrthoDB" id="3492129at2759"/>
<evidence type="ECO:0000313" key="3">
    <source>
        <dbReference type="Proteomes" id="UP000226192"/>
    </source>
</evidence>
<evidence type="ECO:0000313" key="2">
    <source>
        <dbReference type="EMBL" id="PHH63309.1"/>
    </source>
</evidence>
<accession>A0A2C5X9N4</accession>
<proteinExistence type="predicted"/>
<organism evidence="2 3">
    <name type="scientific">Ophiocordyceps australis</name>
    <dbReference type="NCBI Taxonomy" id="1399860"/>
    <lineage>
        <taxon>Eukaryota</taxon>
        <taxon>Fungi</taxon>
        <taxon>Dikarya</taxon>
        <taxon>Ascomycota</taxon>
        <taxon>Pezizomycotina</taxon>
        <taxon>Sordariomycetes</taxon>
        <taxon>Hypocreomycetidae</taxon>
        <taxon>Hypocreales</taxon>
        <taxon>Ophiocordycipitaceae</taxon>
        <taxon>Ophiocordyceps</taxon>
    </lineage>
</organism>
<reference evidence="2 3" key="1">
    <citation type="submission" date="2017-06" db="EMBL/GenBank/DDBJ databases">
        <title>Ant-infecting Ophiocordyceps genomes reveal a high diversity of potential behavioral manipulation genes and a possible major role for enterotoxins.</title>
        <authorList>
            <person name="De Bekker C."/>
            <person name="Evans H.C."/>
            <person name="Brachmann A."/>
            <person name="Hughes D.P."/>
        </authorList>
    </citation>
    <scope>NUCLEOTIDE SEQUENCE [LARGE SCALE GENOMIC DNA]</scope>
    <source>
        <strain evidence="2 3">Map64</strain>
    </source>
</reference>
<feature type="region of interest" description="Disordered" evidence="1">
    <location>
        <begin position="122"/>
        <end position="142"/>
    </location>
</feature>
<dbReference type="EMBL" id="NJET01000052">
    <property type="protein sequence ID" value="PHH63309.1"/>
    <property type="molecule type" value="Genomic_DNA"/>
</dbReference>
<feature type="region of interest" description="Disordered" evidence="1">
    <location>
        <begin position="57"/>
        <end position="80"/>
    </location>
</feature>
<sequence>MNWASSRLPGLEVPPTLSDWPKSGVWLPSLRTLEAGHDEAGRLDEPVKGPTSLLCAASAPVSAPVSPPASPQDGRRRRVSAAQRKVRFEQMREHLWRQGAKELGNLDHQDMVAFVVARKLQRPPCAPSSPGGANRAADKSRRPVRVVIHPQNGAPISLSRDFDLDKLRATIPDPQPCPRPPHYDRASLLAAAMARRSLLAQATSAVEKETCRDQGQASPRSRATRDKHGSCGPWSMPIHRDYARATLPMLASIMMSKRVSHRDRIDLPMPHPGAWIETAAYVYTGEQGLLTEHVRQNIVYLGGKV</sequence>
<feature type="region of interest" description="Disordered" evidence="1">
    <location>
        <begin position="205"/>
        <end position="232"/>
    </location>
</feature>
<dbReference type="AlphaFoldDB" id="A0A2C5X9N4"/>
<gene>
    <name evidence="2" type="ORF">CDD81_6083</name>
</gene>
<keyword evidence="3" id="KW-1185">Reference proteome</keyword>
<comment type="caution">
    <text evidence="2">The sequence shown here is derived from an EMBL/GenBank/DDBJ whole genome shotgun (WGS) entry which is preliminary data.</text>
</comment>
<name>A0A2C5X9N4_9HYPO</name>
<protein>
    <submittedName>
        <fullName evidence="2">Uncharacterized protein</fullName>
    </submittedName>
</protein>